<accession>Q846A6</accession>
<dbReference type="AlphaFoldDB" id="Q846A6"/>
<reference evidence="2" key="1">
    <citation type="journal article" date="2003" name="Mol. Microbiol.">
        <title>Phase variation of the 987P-like CS18 fimbriae of human enterotoxigenic Escherichia coli is regulated by site-specific recombinases.</title>
        <authorList>
            <person name="Honarvar S."/>
            <person name="Choi B.K."/>
            <person name="Schifferli D.M."/>
        </authorList>
    </citation>
    <scope>NUCLEOTIDE SEQUENCE</scope>
    <source>
        <strain evidence="2">ARG-2</strain>
    </source>
</reference>
<dbReference type="EMBL" id="AF335469">
    <property type="protein sequence ID" value="AAO73852.1"/>
    <property type="molecule type" value="Genomic_DNA"/>
</dbReference>
<keyword evidence="1" id="KW-0732">Signal</keyword>
<protein>
    <submittedName>
        <fullName evidence="2">FotG</fullName>
    </submittedName>
</protein>
<gene>
    <name evidence="2" type="primary">fotG</name>
</gene>
<feature type="signal peptide" evidence="1">
    <location>
        <begin position="1"/>
        <end position="27"/>
    </location>
</feature>
<evidence type="ECO:0000313" key="2">
    <source>
        <dbReference type="EMBL" id="AAO73852.1"/>
    </source>
</evidence>
<feature type="chain" id="PRO_5004299576" evidence="1">
    <location>
        <begin position="28"/>
        <end position="398"/>
    </location>
</feature>
<evidence type="ECO:0000256" key="1">
    <source>
        <dbReference type="SAM" id="SignalP"/>
    </source>
</evidence>
<organism evidence="2">
    <name type="scientific">Escherichia coli</name>
    <dbReference type="NCBI Taxonomy" id="562"/>
    <lineage>
        <taxon>Bacteria</taxon>
        <taxon>Pseudomonadati</taxon>
        <taxon>Pseudomonadota</taxon>
        <taxon>Gammaproteobacteria</taxon>
        <taxon>Enterobacterales</taxon>
        <taxon>Enterobacteriaceae</taxon>
        <taxon>Escherichia</taxon>
    </lineage>
</organism>
<sequence>MIMKKKLKSKKIWIYFALLAAPSHSYANDGAGEAFTKDMTSTKNIEVPIYNFPGSWIELGNLGISKYSQVDGNHRCSNLTLCGYTAVRVNGGTSGNKGAYYRMKLEASPVTVSSNGINFVFSVYFKGSPYLTWQERNINNNRNWFHTIYVPVNSIGSSAGSTTNYSQNLNPSGVCGSLSGCTYGATTYFTSGGDAYLALKVPENLAAGTYQFSDVEVLSLWQQSNNATWLNRYEAKATVKISGTIKLPNRCYFSSSQNNINFSDVKINSNNGSLETKDFKLLTTCRGIQVNVKQYLTVSSDVNDYIKVFSYDEEGNKALGFAMQIAQQGLSSKEPDCDARSESLNKFNSEYLIRTIPASSYQAFEDTVKFSLCKFSVPASKYIGAHNIPIKIISRWES</sequence>
<name>Q846A6_ECOLX</name>
<proteinExistence type="predicted"/>